<dbReference type="SUPFAM" id="SSF54909">
    <property type="entry name" value="Dimeric alpha+beta barrel"/>
    <property type="match status" value="1"/>
</dbReference>
<dbReference type="InterPro" id="IPR011008">
    <property type="entry name" value="Dimeric_a/b-barrel"/>
</dbReference>
<evidence type="ECO:0000256" key="1">
    <source>
        <dbReference type="ARBA" id="ARBA00007689"/>
    </source>
</evidence>
<dbReference type="AlphaFoldDB" id="A0A0F6Z7W0"/>
<dbReference type="PANTHER" id="PTHR37828">
    <property type="entry name" value="GSR2449 PROTEIN"/>
    <property type="match status" value="1"/>
</dbReference>
<accession>A0A0F6Z7W0</accession>
<dbReference type="Proteomes" id="UP000034037">
    <property type="component" value="Chromosome"/>
</dbReference>
<keyword evidence="4" id="KW-1185">Reference proteome</keyword>
<evidence type="ECO:0000313" key="4">
    <source>
        <dbReference type="Proteomes" id="UP000034037"/>
    </source>
</evidence>
<dbReference type="EMBL" id="CP011309">
    <property type="protein sequence ID" value="AKF28406.1"/>
    <property type="molecule type" value="Genomic_DNA"/>
</dbReference>
<dbReference type="Gene3D" id="3.30.70.1060">
    <property type="entry name" value="Dimeric alpha+beta barrel"/>
    <property type="match status" value="1"/>
</dbReference>
<name>A0A0F6Z7W0_9CORY</name>
<gene>
    <name evidence="3" type="ORF">YH66_13170</name>
</gene>
<dbReference type="RefSeq" id="WP_003853965.1">
    <property type="nucleotide sequence ID" value="NZ_CP011309.1"/>
</dbReference>
<reference evidence="3 4" key="1">
    <citation type="submission" date="2015-04" db="EMBL/GenBank/DDBJ databases">
        <title>Complete Genome Sequence of Brevibacterium flavum ATCC 15168.</title>
        <authorList>
            <person name="Ahn J."/>
            <person name="Park G."/>
            <person name="Jeon W."/>
            <person name="Jang Y."/>
            <person name="Jang M."/>
            <person name="Lee H."/>
            <person name="Lee H."/>
        </authorList>
    </citation>
    <scope>NUCLEOTIDE SEQUENCE [LARGE SCALE GENOMIC DNA]</scope>
    <source>
        <strain evidence="3 4">ATCC 15168</strain>
    </source>
</reference>
<dbReference type="Pfam" id="PF03795">
    <property type="entry name" value="YCII"/>
    <property type="match status" value="1"/>
</dbReference>
<dbReference type="PATRIC" id="fig|92706.3.peg.2755"/>
<evidence type="ECO:0000259" key="2">
    <source>
        <dbReference type="Pfam" id="PF03795"/>
    </source>
</evidence>
<dbReference type="InterPro" id="IPR005545">
    <property type="entry name" value="YCII"/>
</dbReference>
<dbReference type="PANTHER" id="PTHR37828:SF1">
    <property type="entry name" value="YCII-RELATED DOMAIN-CONTAINING PROTEIN"/>
    <property type="match status" value="1"/>
</dbReference>
<proteinExistence type="inferred from homology"/>
<comment type="similarity">
    <text evidence="1">Belongs to the YciI family.</text>
</comment>
<protein>
    <recommendedName>
        <fullName evidence="2">YCII-related domain-containing protein</fullName>
    </recommendedName>
</protein>
<sequence>MAAYAVTYAYVPENDEMAAIRPTHVDFLKNLHEEGTLLISGRLTECDPLGALLIIKGDSVEEVEAIMDQDPIYSGGFVSERLVRLWNVAFGAIAEKN</sequence>
<feature type="domain" description="YCII-related" evidence="2">
    <location>
        <begin position="4"/>
        <end position="87"/>
    </location>
</feature>
<organism evidence="3 4">
    <name type="scientific">[Brevibacterium] flavum</name>
    <dbReference type="NCBI Taxonomy" id="92706"/>
    <lineage>
        <taxon>Bacteria</taxon>
        <taxon>Bacillati</taxon>
        <taxon>Actinomycetota</taxon>
        <taxon>Actinomycetes</taxon>
        <taxon>Mycobacteriales</taxon>
        <taxon>Corynebacteriaceae</taxon>
        <taxon>Corynebacterium</taxon>
    </lineage>
</organism>
<evidence type="ECO:0000313" key="3">
    <source>
        <dbReference type="EMBL" id="AKF28406.1"/>
    </source>
</evidence>
<dbReference type="HOGENOM" id="CLU_110355_7_0_11"/>